<evidence type="ECO:0000313" key="3">
    <source>
        <dbReference type="Proteomes" id="UP000230423"/>
    </source>
</evidence>
<name>A0A2G9TU49_TELCI</name>
<reference evidence="2 3" key="1">
    <citation type="submission" date="2015-09" db="EMBL/GenBank/DDBJ databases">
        <title>Draft genome of the parasitic nematode Teladorsagia circumcincta isolate WARC Sus (inbred).</title>
        <authorList>
            <person name="Mitreva M."/>
        </authorList>
    </citation>
    <scope>NUCLEOTIDE SEQUENCE [LARGE SCALE GENOMIC DNA]</scope>
    <source>
        <strain evidence="2 3">S</strain>
    </source>
</reference>
<gene>
    <name evidence="2" type="ORF">TELCIR_17705</name>
</gene>
<proteinExistence type="predicted"/>
<dbReference type="AlphaFoldDB" id="A0A2G9TU49"/>
<feature type="compositionally biased region" description="Low complexity" evidence="1">
    <location>
        <begin position="55"/>
        <end position="81"/>
    </location>
</feature>
<evidence type="ECO:0000313" key="2">
    <source>
        <dbReference type="EMBL" id="PIO60790.1"/>
    </source>
</evidence>
<dbReference type="Proteomes" id="UP000230423">
    <property type="component" value="Unassembled WGS sequence"/>
</dbReference>
<organism evidence="2 3">
    <name type="scientific">Teladorsagia circumcincta</name>
    <name type="common">Brown stomach worm</name>
    <name type="synonym">Ostertagia circumcincta</name>
    <dbReference type="NCBI Taxonomy" id="45464"/>
    <lineage>
        <taxon>Eukaryota</taxon>
        <taxon>Metazoa</taxon>
        <taxon>Ecdysozoa</taxon>
        <taxon>Nematoda</taxon>
        <taxon>Chromadorea</taxon>
        <taxon>Rhabditida</taxon>
        <taxon>Rhabditina</taxon>
        <taxon>Rhabditomorpha</taxon>
        <taxon>Strongyloidea</taxon>
        <taxon>Trichostrongylidae</taxon>
        <taxon>Teladorsagia</taxon>
    </lineage>
</organism>
<evidence type="ECO:0000256" key="1">
    <source>
        <dbReference type="SAM" id="MobiDB-lite"/>
    </source>
</evidence>
<protein>
    <submittedName>
        <fullName evidence="2">Uncharacterized protein</fullName>
    </submittedName>
</protein>
<feature type="compositionally biased region" description="Polar residues" evidence="1">
    <location>
        <begin position="102"/>
        <end position="114"/>
    </location>
</feature>
<dbReference type="EMBL" id="KZ354778">
    <property type="protein sequence ID" value="PIO60790.1"/>
    <property type="molecule type" value="Genomic_DNA"/>
</dbReference>
<feature type="region of interest" description="Disordered" evidence="1">
    <location>
        <begin position="54"/>
        <end position="114"/>
    </location>
</feature>
<sequence length="114" mass="12147">MNEKKSLDASLEHTTTRFVRYVRKRNSPMGSVTNVSIANCEVAHVVEADLRARASPTPSFTQSSQPAVSQPAPVSVPVAQAQRVDAAKVPPTQQPLPPQQQSMAGSSQPSSRPG</sequence>
<keyword evidence="3" id="KW-1185">Reference proteome</keyword>
<accession>A0A2G9TU49</accession>